<proteinExistence type="predicted"/>
<protein>
    <submittedName>
        <fullName evidence="1">Uncharacterized protein</fullName>
    </submittedName>
</protein>
<dbReference type="EMBL" id="BPPX01000024">
    <property type="protein sequence ID" value="GJC86887.1"/>
    <property type="molecule type" value="Genomic_DNA"/>
</dbReference>
<organism evidence="1 2">
    <name type="scientific">Colletotrichum liriopes</name>
    <dbReference type="NCBI Taxonomy" id="708192"/>
    <lineage>
        <taxon>Eukaryota</taxon>
        <taxon>Fungi</taxon>
        <taxon>Dikarya</taxon>
        <taxon>Ascomycota</taxon>
        <taxon>Pezizomycotina</taxon>
        <taxon>Sordariomycetes</taxon>
        <taxon>Hypocreomycetidae</taxon>
        <taxon>Glomerellales</taxon>
        <taxon>Glomerellaceae</taxon>
        <taxon>Colletotrichum</taxon>
        <taxon>Colletotrichum spaethianum species complex</taxon>
    </lineage>
</organism>
<dbReference type="Proteomes" id="UP001055172">
    <property type="component" value="Unassembled WGS sequence"/>
</dbReference>
<evidence type="ECO:0000313" key="1">
    <source>
        <dbReference type="EMBL" id="GJC86887.1"/>
    </source>
</evidence>
<accession>A0AA37GTV3</accession>
<reference evidence="1 2" key="1">
    <citation type="submission" date="2021-07" db="EMBL/GenBank/DDBJ databases">
        <title>Genome data of Colletotrichum spaethianum.</title>
        <authorList>
            <person name="Utami Y.D."/>
            <person name="Hiruma K."/>
        </authorList>
    </citation>
    <scope>NUCLEOTIDE SEQUENCE [LARGE SCALE GENOMIC DNA]</scope>
    <source>
        <strain evidence="1 2">MAFF 242679</strain>
    </source>
</reference>
<gene>
    <name evidence="1" type="ORF">ColLi_09725</name>
</gene>
<comment type="caution">
    <text evidence="1">The sequence shown here is derived from an EMBL/GenBank/DDBJ whole genome shotgun (WGS) entry which is preliminary data.</text>
</comment>
<evidence type="ECO:0000313" key="2">
    <source>
        <dbReference type="Proteomes" id="UP001055172"/>
    </source>
</evidence>
<dbReference type="AlphaFoldDB" id="A0AA37GTV3"/>
<sequence length="95" mass="10142">MAGQPALPSHAGAKHVPDGCCEGGGGVPQRYLSYTRCAYVLVVADASTIRCGILRAANQWHRWTNSWDVDRTVHTSLLMTKTGADTTAVEVGTLD</sequence>
<name>A0AA37GTV3_9PEZI</name>
<keyword evidence="2" id="KW-1185">Reference proteome</keyword>